<dbReference type="PATRIC" id="fig|1365257.3.peg.3979"/>
<organism evidence="2 3">
    <name type="scientific">Pseudoalteromonas luteoviolacea S4060-1</name>
    <dbReference type="NCBI Taxonomy" id="1365257"/>
    <lineage>
        <taxon>Bacteria</taxon>
        <taxon>Pseudomonadati</taxon>
        <taxon>Pseudomonadota</taxon>
        <taxon>Gammaproteobacteria</taxon>
        <taxon>Alteromonadales</taxon>
        <taxon>Pseudoalteromonadaceae</taxon>
        <taxon>Pseudoalteromonas</taxon>
    </lineage>
</organism>
<proteinExistence type="predicted"/>
<reference evidence="2 3" key="1">
    <citation type="submission" date="2013-07" db="EMBL/GenBank/DDBJ databases">
        <title>Comparative Genomic and Metabolomic Analysis of Twelve Strains of Pseudoalteromonas luteoviolacea.</title>
        <authorList>
            <person name="Vynne N.G."/>
            <person name="Mansson M."/>
            <person name="Gram L."/>
        </authorList>
    </citation>
    <scope>NUCLEOTIDE SEQUENCE [LARGE SCALE GENOMIC DNA]</scope>
    <source>
        <strain evidence="2 3">S4060-1</strain>
    </source>
</reference>
<dbReference type="RefSeq" id="WP_063370783.1">
    <property type="nucleotide sequence ID" value="NZ_AUXX01000038.1"/>
</dbReference>
<keyword evidence="1" id="KW-0812">Transmembrane</keyword>
<dbReference type="Proteomes" id="UP000076661">
    <property type="component" value="Unassembled WGS sequence"/>
</dbReference>
<protein>
    <submittedName>
        <fullName evidence="2">Uncharacterized protein</fullName>
    </submittedName>
</protein>
<accession>A0A161YLW0</accession>
<feature type="transmembrane region" description="Helical" evidence="1">
    <location>
        <begin position="39"/>
        <end position="57"/>
    </location>
</feature>
<evidence type="ECO:0000313" key="3">
    <source>
        <dbReference type="Proteomes" id="UP000076661"/>
    </source>
</evidence>
<name>A0A161YLW0_9GAMM</name>
<gene>
    <name evidence="2" type="ORF">N478_25285</name>
</gene>
<keyword evidence="1" id="KW-1133">Transmembrane helix</keyword>
<keyword evidence="1" id="KW-0472">Membrane</keyword>
<sequence>MNIIVILVCLVIALVVLIPLLEKYNSKIGLNKMEKYSKYIIPLAMAGIVVNMIYSMVQG</sequence>
<evidence type="ECO:0000313" key="2">
    <source>
        <dbReference type="EMBL" id="KZN62609.1"/>
    </source>
</evidence>
<dbReference type="EMBL" id="AUXX01000038">
    <property type="protein sequence ID" value="KZN62609.1"/>
    <property type="molecule type" value="Genomic_DNA"/>
</dbReference>
<evidence type="ECO:0000256" key="1">
    <source>
        <dbReference type="SAM" id="Phobius"/>
    </source>
</evidence>
<comment type="caution">
    <text evidence="2">The sequence shown here is derived from an EMBL/GenBank/DDBJ whole genome shotgun (WGS) entry which is preliminary data.</text>
</comment>
<dbReference type="AlphaFoldDB" id="A0A161YLW0"/>